<protein>
    <submittedName>
        <fullName evidence="1">SAM-dependent methyltransferase</fullName>
    </submittedName>
</protein>
<dbReference type="InterPro" id="IPR029063">
    <property type="entry name" value="SAM-dependent_MTases_sf"/>
</dbReference>
<dbReference type="CDD" id="cd02440">
    <property type="entry name" value="AdoMet_MTases"/>
    <property type="match status" value="1"/>
</dbReference>
<gene>
    <name evidence="1" type="ORF">BDZ31_000468</name>
</gene>
<dbReference type="GO" id="GO:0008168">
    <property type="term" value="F:methyltransferase activity"/>
    <property type="evidence" value="ECO:0007669"/>
    <property type="project" value="UniProtKB-KW"/>
</dbReference>
<dbReference type="EMBL" id="JACHNU010000001">
    <property type="protein sequence ID" value="MBB4660895.1"/>
    <property type="molecule type" value="Genomic_DNA"/>
</dbReference>
<name>A0A840I9A5_9ACTN</name>
<evidence type="ECO:0000313" key="1">
    <source>
        <dbReference type="EMBL" id="MBB4660895.1"/>
    </source>
</evidence>
<organism evidence="1 2">
    <name type="scientific">Conexibacter arvalis</name>
    <dbReference type="NCBI Taxonomy" id="912552"/>
    <lineage>
        <taxon>Bacteria</taxon>
        <taxon>Bacillati</taxon>
        <taxon>Actinomycetota</taxon>
        <taxon>Thermoleophilia</taxon>
        <taxon>Solirubrobacterales</taxon>
        <taxon>Conexibacteraceae</taxon>
        <taxon>Conexibacter</taxon>
    </lineage>
</organism>
<dbReference type="Pfam" id="PF13489">
    <property type="entry name" value="Methyltransf_23"/>
    <property type="match status" value="1"/>
</dbReference>
<keyword evidence="1" id="KW-0808">Transferase</keyword>
<proteinExistence type="predicted"/>
<dbReference type="RefSeq" id="WP_183338590.1">
    <property type="nucleotide sequence ID" value="NZ_JACHNU010000001.1"/>
</dbReference>
<dbReference type="SUPFAM" id="SSF53335">
    <property type="entry name" value="S-adenosyl-L-methionine-dependent methyltransferases"/>
    <property type="match status" value="1"/>
</dbReference>
<evidence type="ECO:0000313" key="2">
    <source>
        <dbReference type="Proteomes" id="UP000585272"/>
    </source>
</evidence>
<accession>A0A840I9A5</accession>
<comment type="caution">
    <text evidence="1">The sequence shown here is derived from an EMBL/GenBank/DDBJ whole genome shotgun (WGS) entry which is preliminary data.</text>
</comment>
<reference evidence="1 2" key="1">
    <citation type="submission" date="2020-08" db="EMBL/GenBank/DDBJ databases">
        <title>Genomic Encyclopedia of Archaeal and Bacterial Type Strains, Phase II (KMG-II): from individual species to whole genera.</title>
        <authorList>
            <person name="Goeker M."/>
        </authorList>
    </citation>
    <scope>NUCLEOTIDE SEQUENCE [LARGE SCALE GENOMIC DNA]</scope>
    <source>
        <strain evidence="1 2">DSM 23288</strain>
    </source>
</reference>
<dbReference type="GO" id="GO:0032259">
    <property type="term" value="P:methylation"/>
    <property type="evidence" value="ECO:0007669"/>
    <property type="project" value="UniProtKB-KW"/>
</dbReference>
<keyword evidence="1" id="KW-0489">Methyltransferase</keyword>
<dbReference type="Gene3D" id="3.40.50.150">
    <property type="entry name" value="Vaccinia Virus protein VP39"/>
    <property type="match status" value="1"/>
</dbReference>
<sequence>MSTLDHQEYVIHMPAAGADGLDQHEEYCEVEWDGERRRIRFHDYDEIFKVPGLYERLFADALSCDSPRVVVDLLHDALRQEDERPQDLQVLDFGAGNGMVGAELARIDSGAIVGVDLLEAAKEAAERDRPGVYDAYHALDMTELAPSAREELEQHDFNCLTCVAALGFGDVPPEAFASAFELVADEGWVAFNIRERFVEEADTSGFSRTLATALEEGTIVEHARVTYTHRLSVSGDPLPYVALVGRKQGELELVA</sequence>
<dbReference type="AlphaFoldDB" id="A0A840I9A5"/>
<dbReference type="Proteomes" id="UP000585272">
    <property type="component" value="Unassembled WGS sequence"/>
</dbReference>
<keyword evidence="2" id="KW-1185">Reference proteome</keyword>